<evidence type="ECO:0000256" key="3">
    <source>
        <dbReference type="ARBA" id="ARBA00023172"/>
    </source>
</evidence>
<dbReference type="Gene3D" id="1.10.150.130">
    <property type="match status" value="1"/>
</dbReference>
<evidence type="ECO:0000256" key="2">
    <source>
        <dbReference type="ARBA" id="ARBA00023125"/>
    </source>
</evidence>
<dbReference type="Pfam" id="PF17293">
    <property type="entry name" value="Arm-DNA-bind_5"/>
    <property type="match status" value="1"/>
</dbReference>
<feature type="domain" description="Tyr recombinase" evidence="4">
    <location>
        <begin position="223"/>
        <end position="400"/>
    </location>
</feature>
<gene>
    <name evidence="5" type="ORF">ACFOWS_02560</name>
</gene>
<proteinExistence type="inferred from homology"/>
<dbReference type="PANTHER" id="PTHR30349">
    <property type="entry name" value="PHAGE INTEGRASE-RELATED"/>
    <property type="match status" value="1"/>
</dbReference>
<dbReference type="InterPro" id="IPR025269">
    <property type="entry name" value="SAM-like_dom"/>
</dbReference>
<evidence type="ECO:0000256" key="1">
    <source>
        <dbReference type="ARBA" id="ARBA00008857"/>
    </source>
</evidence>
<dbReference type="InterPro" id="IPR013762">
    <property type="entry name" value="Integrase-like_cat_sf"/>
</dbReference>
<comment type="caution">
    <text evidence="5">The sequence shown here is derived from an EMBL/GenBank/DDBJ whole genome shotgun (WGS) entry which is preliminary data.</text>
</comment>
<dbReference type="EMBL" id="JBHSCL010000003">
    <property type="protein sequence ID" value="MFC4218996.1"/>
    <property type="molecule type" value="Genomic_DNA"/>
</dbReference>
<reference evidence="6" key="1">
    <citation type="journal article" date="2019" name="Int. J. Syst. Evol. Microbiol.">
        <title>The Global Catalogue of Microorganisms (GCM) 10K type strain sequencing project: providing services to taxonomists for standard genome sequencing and annotation.</title>
        <authorList>
            <consortium name="The Broad Institute Genomics Platform"/>
            <consortium name="The Broad Institute Genome Sequencing Center for Infectious Disease"/>
            <person name="Wu L."/>
            <person name="Ma J."/>
        </authorList>
    </citation>
    <scope>NUCLEOTIDE SEQUENCE [LARGE SCALE GENOMIC DNA]</scope>
    <source>
        <strain evidence="6">CGMCC 1.15774</strain>
    </source>
</reference>
<dbReference type="PANTHER" id="PTHR30349:SF64">
    <property type="entry name" value="PROPHAGE INTEGRASE INTD-RELATED"/>
    <property type="match status" value="1"/>
</dbReference>
<keyword evidence="2" id="KW-0238">DNA-binding</keyword>
<protein>
    <submittedName>
        <fullName evidence="5">Site-specific integrase</fullName>
    </submittedName>
</protein>
<name>A0ABV8PIB8_9FLAO</name>
<dbReference type="Proteomes" id="UP001595841">
    <property type="component" value="Unassembled WGS sequence"/>
</dbReference>
<dbReference type="PROSITE" id="PS51898">
    <property type="entry name" value="TYR_RECOMBINASE"/>
    <property type="match status" value="1"/>
</dbReference>
<evidence type="ECO:0000313" key="5">
    <source>
        <dbReference type="EMBL" id="MFC4218996.1"/>
    </source>
</evidence>
<dbReference type="RefSeq" id="WP_379762386.1">
    <property type="nucleotide sequence ID" value="NZ_JBHSCL010000003.1"/>
</dbReference>
<dbReference type="SUPFAM" id="SSF56349">
    <property type="entry name" value="DNA breaking-rejoining enzymes"/>
    <property type="match status" value="1"/>
</dbReference>
<dbReference type="Pfam" id="PF13102">
    <property type="entry name" value="Phage_int_SAM_5"/>
    <property type="match status" value="1"/>
</dbReference>
<evidence type="ECO:0000259" key="4">
    <source>
        <dbReference type="PROSITE" id="PS51898"/>
    </source>
</evidence>
<keyword evidence="6" id="KW-1185">Reference proteome</keyword>
<organism evidence="5 6">
    <name type="scientific">Flagellimonas marina</name>
    <dbReference type="NCBI Taxonomy" id="1775168"/>
    <lineage>
        <taxon>Bacteria</taxon>
        <taxon>Pseudomonadati</taxon>
        <taxon>Bacteroidota</taxon>
        <taxon>Flavobacteriia</taxon>
        <taxon>Flavobacteriales</taxon>
        <taxon>Flavobacteriaceae</taxon>
        <taxon>Flagellimonas</taxon>
    </lineage>
</organism>
<evidence type="ECO:0000313" key="6">
    <source>
        <dbReference type="Proteomes" id="UP001595841"/>
    </source>
</evidence>
<dbReference type="InterPro" id="IPR010998">
    <property type="entry name" value="Integrase_recombinase_N"/>
</dbReference>
<keyword evidence="3" id="KW-0233">DNA recombination</keyword>
<dbReference type="InterPro" id="IPR011010">
    <property type="entry name" value="DNA_brk_join_enz"/>
</dbReference>
<sequence length="433" mass="50548">MNCSNSFSISYWLKKTAKKSDGLIPIYARIRFEGRYCDLSVHRSTLEERWCPKLGRMDHRSTEANSTNKYLDEVRAKLLDCHRQLFSEGLPISPNAIKQRYLGSDKKIVSLEDIFEYHRTHEIPKLAPGTSKNYGATERYLKRFIKKRFHAKDIRLSFIDYSFVVEFESFLRTCTPINKHQPLTNNGIMKHLERFKKFVGIAYKLRCIPIDPFHQYKFKYEDYDSDFLEDWEVQKIWSLEIEGNGMAIVKDIFLFACYTGLSYIEVKLLKAGDIVAGIDGEQWINVKRKKTKTPVKVPLLHPAKLILDKYQEYSIPENGNALLPVFSNQKVNYYLKMIAKQANIRKHLTFHVARHTFATTITLMNNVPIETVAKLLGHNKLSTTQKYARVMEKKISKDMRALKQTLKGKSDVNSREHHNYESATQKKYLSIVR</sequence>
<dbReference type="InterPro" id="IPR050090">
    <property type="entry name" value="Tyrosine_recombinase_XerCD"/>
</dbReference>
<dbReference type="Pfam" id="PF00589">
    <property type="entry name" value="Phage_integrase"/>
    <property type="match status" value="1"/>
</dbReference>
<dbReference type="CDD" id="cd01185">
    <property type="entry name" value="INTN1_C_like"/>
    <property type="match status" value="1"/>
</dbReference>
<dbReference type="InterPro" id="IPR035386">
    <property type="entry name" value="Arm-DNA-bind_5"/>
</dbReference>
<dbReference type="Gene3D" id="1.10.443.10">
    <property type="entry name" value="Intergrase catalytic core"/>
    <property type="match status" value="1"/>
</dbReference>
<dbReference type="InterPro" id="IPR002104">
    <property type="entry name" value="Integrase_catalytic"/>
</dbReference>
<accession>A0ABV8PIB8</accession>
<comment type="similarity">
    <text evidence="1">Belongs to the 'phage' integrase family.</text>
</comment>